<proteinExistence type="predicted"/>
<keyword evidence="2" id="KW-1133">Transmembrane helix</keyword>
<gene>
    <name evidence="3" type="ORF">HYALB_00003434</name>
</gene>
<organism evidence="3 4">
    <name type="scientific">Hymenoscyphus albidus</name>
    <dbReference type="NCBI Taxonomy" id="595503"/>
    <lineage>
        <taxon>Eukaryota</taxon>
        <taxon>Fungi</taxon>
        <taxon>Dikarya</taxon>
        <taxon>Ascomycota</taxon>
        <taxon>Pezizomycotina</taxon>
        <taxon>Leotiomycetes</taxon>
        <taxon>Helotiales</taxon>
        <taxon>Helotiaceae</taxon>
        <taxon>Hymenoscyphus</taxon>
    </lineage>
</organism>
<keyword evidence="2" id="KW-0472">Membrane</keyword>
<feature type="region of interest" description="Disordered" evidence="1">
    <location>
        <begin position="80"/>
        <end position="106"/>
    </location>
</feature>
<dbReference type="AlphaFoldDB" id="A0A9N9Q0I3"/>
<accession>A0A9N9Q0I3</accession>
<name>A0A9N9Q0I3_9HELO</name>
<comment type="caution">
    <text evidence="3">The sequence shown here is derived from an EMBL/GenBank/DDBJ whole genome shotgun (WGS) entry which is preliminary data.</text>
</comment>
<sequence length="308" mass="33418">MVSLFSNPQTRLERFARHSRLTIRFAKQICGKFETDPISVLPTITGDEGKDAETAQQFLMGSKELGLNPTATTTARLTVTEKGPSIPTYTQPPSSPTVDPLPPHHHSVNTGTLVGATVGSSIFGLLAASVLAFFYIRRRNEKRRLDMANNQRIALAHTGATSPSPSELPTLKGGPKTPPVYAELPQNERAAELAGNREHDEETPTHHELEDTSSGVSPLFSPRERQFSDTVPLVGGPAGSVSPMSPHWSEIQSASQMSLTLRELERDEAEQYAEQRTASMGTKCVASPEGRAEGLQRRVLGELRKGSS</sequence>
<dbReference type="CDD" id="cd12087">
    <property type="entry name" value="TM_EGFR-like"/>
    <property type="match status" value="1"/>
</dbReference>
<evidence type="ECO:0000313" key="3">
    <source>
        <dbReference type="EMBL" id="CAG8970679.1"/>
    </source>
</evidence>
<dbReference type="EMBL" id="CAJVRM010000001">
    <property type="protein sequence ID" value="CAG8970679.1"/>
    <property type="molecule type" value="Genomic_DNA"/>
</dbReference>
<keyword evidence="4" id="KW-1185">Reference proteome</keyword>
<dbReference type="OrthoDB" id="10359294at2759"/>
<protein>
    <submittedName>
        <fullName evidence="3">Uncharacterized protein</fullName>
    </submittedName>
</protein>
<feature type="transmembrane region" description="Helical" evidence="2">
    <location>
        <begin position="113"/>
        <end position="136"/>
    </location>
</feature>
<feature type="compositionally biased region" description="Basic and acidic residues" evidence="1">
    <location>
        <begin position="189"/>
        <end position="210"/>
    </location>
</feature>
<dbReference type="Proteomes" id="UP000701801">
    <property type="component" value="Unassembled WGS sequence"/>
</dbReference>
<evidence type="ECO:0000313" key="4">
    <source>
        <dbReference type="Proteomes" id="UP000701801"/>
    </source>
</evidence>
<feature type="region of interest" description="Disordered" evidence="1">
    <location>
        <begin position="274"/>
        <end position="308"/>
    </location>
</feature>
<feature type="compositionally biased region" description="Basic and acidic residues" evidence="1">
    <location>
        <begin position="290"/>
        <end position="308"/>
    </location>
</feature>
<keyword evidence="2" id="KW-0812">Transmembrane</keyword>
<reference evidence="3" key="1">
    <citation type="submission" date="2021-07" db="EMBL/GenBank/DDBJ databases">
        <authorList>
            <person name="Durling M."/>
        </authorList>
    </citation>
    <scope>NUCLEOTIDE SEQUENCE</scope>
</reference>
<evidence type="ECO:0000256" key="2">
    <source>
        <dbReference type="SAM" id="Phobius"/>
    </source>
</evidence>
<evidence type="ECO:0000256" key="1">
    <source>
        <dbReference type="SAM" id="MobiDB-lite"/>
    </source>
</evidence>
<feature type="region of interest" description="Disordered" evidence="1">
    <location>
        <begin position="156"/>
        <end position="222"/>
    </location>
</feature>